<gene>
    <name evidence="5" type="ORF">C1SCF055_LOCUS22022</name>
</gene>
<dbReference type="Gene3D" id="3.40.50.150">
    <property type="entry name" value="Vaccinia Virus protein VP39"/>
    <property type="match status" value="1"/>
</dbReference>
<dbReference type="EMBL" id="CAMXCT030002079">
    <property type="protein sequence ID" value="CAL4782770.1"/>
    <property type="molecule type" value="Genomic_DNA"/>
</dbReference>
<dbReference type="PANTHER" id="PTHR46098:SF1">
    <property type="entry name" value="TRNA (CYTOSINE(38)-C(5))-METHYLTRANSFERASE"/>
    <property type="match status" value="1"/>
</dbReference>
<sequence>MAQDLHVVGLIHPGVYKHWAVQSFADAMDLTAWVDLIIDKEIQSASGANIQKTVLGRPNILVGDVTCSRGRIFSATEFVPPGCAGAAILNDFLQWDEFKPLQSVQLLWNIQGMKPKNHDFLWCMNARASNFGDAFDYEIDHETTVIPIRNTADDHVHMLSLFGGGFGGWTYGMKHLCAYHGISAQIVAVESDLIACANYAANHDVPIVNGYATLPSNLMQQMPKGCVIHGNVLSTTWIEPIAEWHPQILTISAPCQPWSGAGHAKGLLSAEGLSFPEALFQARLLQPEVIGLEQVTGFNTHEQRSHVIKVISMIGYAINWSRSFDFAVCGPVTRSRWIALLHRISDIPPIDRCPSSLSCMHAKHDHDEQFDQHEPIVSFGGEDISVDTIFSGSDRHAQRSHEFGFDKKPNEHKHDLSSSACVSGAEPDMHPTKSEAYASDEHPASDRQTSHHVSVGHVSESQYWSSPTQVHVPQPFLQPSNHATTQSCNHLYNMPLRINPGHNVQPVSMQPDHAMSQNLLPKKTRDTKDTFLDTAMPSQTHPTCTDDSIATVHSPSVQPAYVTNHACPVMSQRSVSNITDAQVPQPFVQPCPTSTFANPSHMPDHATEFQHMIMSDLLNHVPKAVSKEHLRYHHDSQNTHDGNSIGDLSQDNDIKPRIDISPSVMGKDFPPGDALFNQISDSDTDKECQPNANCHSQVPPPEHAVSEFDKNAAEPKSGPGISLVRPVFNIKKRSFSPQQLIEHLKLPHEDIVNHTPKSFQALLPFDKIADPQLKISDDMKKIVHDQNFLPAAKRRKLGDKTPMQMRTYSQDQKLPVIMAAYGNQHKINPDILREKGCLAHFIQDEQSEPRLLHPCEIALLHGVTSRYLALKHFQQAWRFLGNQITPFHALMVLTGAFKIMPQFDMNFTMQEVFRTWESQRLKNTNVIMRTGQAGCVIRHMIYDEDLTDDQHANIHHFIQEYGKSMLPDHQYWDIDGFHSMCTPVEAIHDNHTKTMSMVTEIDPDSPEPGISPTLSFAITLRAIVHLPKGKVPFWIASDVTPRDLAYLWWTAGEVQISEGECHIFPGKCIEKYHEHNLVVFLADRRLTVYAHHDDKFYDFCARITASENIYDQFGPVTCSMKRNHDTMIMDQPVKHGRCNHDMPILLAAFQNCTEVYAYDISTDTWRCKLSGDLTSRQIVASLLATAIDKESLQGMGRFVSVKHAQDSAVEFGAAEAGASAPPNAFVTAFVVATARTMLDTLHSADGRMISIKWKARTLWSGKIDEHTTAEIIATVLLYALAPMTSFREVRLIVQGRQFCSGSIQQFAQTGEKPIKIHLAFEMCGGAGPTATKSQLKQQVRNSVASWMLENHIELSWINTNLEKIIEDIGVKRFVPVIQQPSSNKRDSQMQQILQEAAIQLPQPTPKVQQAANAMKTKFRKQQPKMPEPQHFKVDCNFLLKEDGQPTQQLQEFRCNATGVFLTNPQGATPWLRENQQLSSDELAMLVLGPMPVETTLPTESVVIPCFNSDTQQVLLQVTMIQFGAKKVTPKQWDQTATKTNTSKVCSLTLWKQDWTEDEWHAATHQTTQFVKDVFAHDGVQEAITSVWGRSYRKGKQVATFRDATSVQIHAAIQDEQFMQMLKLTGHNKVWAVPKNEDGRLTDDFRIIWLPPTVDHPKAATITAKVAGLAGLVRGKSSLGVRVNASMFAEAWKAINPNAKPPVDVSNKWIYKLEPLPYGCNSSMLEEWSQHIKWAFRPLKATGPKSWLICTGDNPPPGPLPFNGHPVLPRFMPQKQSSIVQPILAGPRGVSAKSNATAHSAVALMPTSQDPWWNYLNRNAPQPAPGQAQASTQGPNEQRFAQQDAKVQELESKLEALTNMQEQHTGQIQQLHADLTATETKLVHTMHQTLDGVKHELAMSFGEALSKQTKQFEANFLDLKKTLIQSKRKTPSEGSHDAAYAVQIMVELAGMRGDAHSVLIMLAVALLWASNTQAATGPTFVASAYADNWAWITRNFEDNGPAASATAKVTNECGLSIDWDKTWRWATDTTTAENALTSIQAAIPSKEVERCHNAKDLGLQLHYSGTRNLGSRKERFEKGMLRMSRLNHLPHPLTVKEHVLRNSIYPAMFYGSELFPVSSDMLTKVRTAAAEALVGSSHSMSPALVLLLTKGTILDPEFVVMTQAMRTAIQWLSKQTADVQNDFFLATAQFVGNTMNTKGPASTLKHYLNKLSWSFDCQGHLLIDGVIKCHLVRDGFHTIQRFMSLAWQQHLVLHLTSRFSLFSMPDVSRSDTLAILKTFPDKNRRQLLREISGAYQLEAQKAHWVEDSSGVCTFCGEQDSKAHRLFECPTFAHIREPYTHVLQCAEEEGLTLADMAVIHSHADMQLHHVLHHQQPSAIVADDFHAFAQQRQRNSQPFNIYVDGSCCNPRFPTSRFAAFAGVIDLADNDFHRRELAYAFKTSGSVPTTFATCFAARVRGFQNIPRAELLALQTAASIPYGVIHSDSSYAIRQATKVLSDTSKLYATSNADVLWEIHEMQPDVRRFRKIKAHRNLHEIDDLLDLYHALGNHTADEAAKLACQKLNADWCNQMHQFHEQTNTARTILRECYQLHIELFQARAQAVQQMTRQDATTLNAVDK</sequence>
<dbReference type="InterPro" id="IPR036397">
    <property type="entry name" value="RNaseH_sf"/>
</dbReference>
<keyword evidence="8" id="KW-1185">Reference proteome</keyword>
<dbReference type="SUPFAM" id="SSF53098">
    <property type="entry name" value="Ribonuclease H-like"/>
    <property type="match status" value="1"/>
</dbReference>
<evidence type="ECO:0000256" key="3">
    <source>
        <dbReference type="ARBA" id="ARBA00022691"/>
    </source>
</evidence>
<proteinExistence type="predicted"/>
<dbReference type="Pfam" id="PF00145">
    <property type="entry name" value="DNA_methylase"/>
    <property type="match status" value="1"/>
</dbReference>
<dbReference type="GO" id="GO:0032259">
    <property type="term" value="P:methylation"/>
    <property type="evidence" value="ECO:0007669"/>
    <property type="project" value="UniProtKB-KW"/>
</dbReference>
<feature type="compositionally biased region" description="Low complexity" evidence="4">
    <location>
        <begin position="1824"/>
        <end position="1834"/>
    </location>
</feature>
<accession>A0A9P1CQQ9</accession>
<feature type="non-terminal residue" evidence="5">
    <location>
        <position position="2617"/>
    </location>
</feature>
<dbReference type="InterPro" id="IPR029063">
    <property type="entry name" value="SAM-dependent_MTases_sf"/>
</dbReference>
<dbReference type="Gene3D" id="3.30.420.10">
    <property type="entry name" value="Ribonuclease H-like superfamily/Ribonuclease H"/>
    <property type="match status" value="1"/>
</dbReference>
<dbReference type="SUPFAM" id="SSF53335">
    <property type="entry name" value="S-adenosyl-L-methionine-dependent methyltransferases"/>
    <property type="match status" value="1"/>
</dbReference>
<reference evidence="6" key="2">
    <citation type="submission" date="2024-04" db="EMBL/GenBank/DDBJ databases">
        <authorList>
            <person name="Chen Y."/>
            <person name="Shah S."/>
            <person name="Dougan E. K."/>
            <person name="Thang M."/>
            <person name="Chan C."/>
        </authorList>
    </citation>
    <scope>NUCLEOTIDE SEQUENCE [LARGE SCALE GENOMIC DNA]</scope>
</reference>
<dbReference type="InterPro" id="IPR001525">
    <property type="entry name" value="C5_MeTfrase"/>
</dbReference>
<feature type="compositionally biased region" description="Basic and acidic residues" evidence="4">
    <location>
        <begin position="427"/>
        <end position="449"/>
    </location>
</feature>
<evidence type="ECO:0000256" key="1">
    <source>
        <dbReference type="ARBA" id="ARBA00022603"/>
    </source>
</evidence>
<dbReference type="Proteomes" id="UP001152797">
    <property type="component" value="Unassembled WGS sequence"/>
</dbReference>
<feature type="compositionally biased region" description="Polar residues" evidence="4">
    <location>
        <begin position="639"/>
        <end position="651"/>
    </location>
</feature>
<dbReference type="InterPro" id="IPR050750">
    <property type="entry name" value="C5-MTase"/>
</dbReference>
<dbReference type="GO" id="GO:0003676">
    <property type="term" value="F:nucleic acid binding"/>
    <property type="evidence" value="ECO:0007669"/>
    <property type="project" value="InterPro"/>
</dbReference>
<keyword evidence="2" id="KW-0808">Transferase</keyword>
<dbReference type="InterPro" id="IPR012337">
    <property type="entry name" value="RNaseH-like_sf"/>
</dbReference>
<feature type="compositionally biased region" description="Basic and acidic residues" evidence="4">
    <location>
        <begin position="397"/>
        <end position="416"/>
    </location>
</feature>
<dbReference type="OrthoDB" id="412663at2759"/>
<evidence type="ECO:0000313" key="5">
    <source>
        <dbReference type="EMBL" id="CAI3995458.1"/>
    </source>
</evidence>
<keyword evidence="3" id="KW-0949">S-adenosyl-L-methionine</keyword>
<evidence type="ECO:0000313" key="7">
    <source>
        <dbReference type="EMBL" id="CAL4782770.1"/>
    </source>
</evidence>
<evidence type="ECO:0000313" key="6">
    <source>
        <dbReference type="EMBL" id="CAL1148833.1"/>
    </source>
</evidence>
<dbReference type="EMBL" id="CAMXCT020002079">
    <property type="protein sequence ID" value="CAL1148833.1"/>
    <property type="molecule type" value="Genomic_DNA"/>
</dbReference>
<dbReference type="GO" id="GO:0008168">
    <property type="term" value="F:methyltransferase activity"/>
    <property type="evidence" value="ECO:0007669"/>
    <property type="project" value="UniProtKB-KW"/>
</dbReference>
<feature type="region of interest" description="Disordered" evidence="4">
    <location>
        <begin position="397"/>
        <end position="461"/>
    </location>
</feature>
<evidence type="ECO:0000256" key="2">
    <source>
        <dbReference type="ARBA" id="ARBA00022679"/>
    </source>
</evidence>
<dbReference type="PANTHER" id="PTHR46098">
    <property type="entry name" value="TRNA (CYTOSINE(38)-C(5))-METHYLTRANSFERASE"/>
    <property type="match status" value="1"/>
</dbReference>
<name>A0A9P1CQQ9_9DINO</name>
<feature type="region of interest" description="Disordered" evidence="4">
    <location>
        <begin position="634"/>
        <end position="655"/>
    </location>
</feature>
<reference evidence="5" key="1">
    <citation type="submission" date="2022-10" db="EMBL/GenBank/DDBJ databases">
        <authorList>
            <person name="Chen Y."/>
            <person name="Dougan E. K."/>
            <person name="Chan C."/>
            <person name="Rhodes N."/>
            <person name="Thang M."/>
        </authorList>
    </citation>
    <scope>NUCLEOTIDE SEQUENCE</scope>
</reference>
<dbReference type="EMBL" id="CAMXCT010002079">
    <property type="protein sequence ID" value="CAI3995458.1"/>
    <property type="molecule type" value="Genomic_DNA"/>
</dbReference>
<comment type="caution">
    <text evidence="5">The sequence shown here is derived from an EMBL/GenBank/DDBJ whole genome shotgun (WGS) entry which is preliminary data.</text>
</comment>
<keyword evidence="1" id="KW-0489">Methyltransferase</keyword>
<organism evidence="5">
    <name type="scientific">Cladocopium goreaui</name>
    <dbReference type="NCBI Taxonomy" id="2562237"/>
    <lineage>
        <taxon>Eukaryota</taxon>
        <taxon>Sar</taxon>
        <taxon>Alveolata</taxon>
        <taxon>Dinophyceae</taxon>
        <taxon>Suessiales</taxon>
        <taxon>Symbiodiniaceae</taxon>
        <taxon>Cladocopium</taxon>
    </lineage>
</organism>
<protein>
    <submittedName>
        <fullName evidence="7">Sodium/hydrogen exchanger 8</fullName>
    </submittedName>
</protein>
<feature type="region of interest" description="Disordered" evidence="4">
    <location>
        <begin position="1814"/>
        <end position="1843"/>
    </location>
</feature>
<evidence type="ECO:0000313" key="8">
    <source>
        <dbReference type="Proteomes" id="UP001152797"/>
    </source>
</evidence>
<evidence type="ECO:0000256" key="4">
    <source>
        <dbReference type="SAM" id="MobiDB-lite"/>
    </source>
</evidence>